<evidence type="ECO:0000313" key="5">
    <source>
        <dbReference type="Proteomes" id="UP000829354"/>
    </source>
</evidence>
<keyword evidence="5" id="KW-1185">Reference proteome</keyword>
<gene>
    <name evidence="4" type="ORF">L5515_011649</name>
</gene>
<dbReference type="AlphaFoldDB" id="A0AAE9EX15"/>
<dbReference type="SUPFAM" id="SSF52058">
    <property type="entry name" value="L domain-like"/>
    <property type="match status" value="3"/>
</dbReference>
<proteinExistence type="predicted"/>
<evidence type="ECO:0000259" key="3">
    <source>
        <dbReference type="Pfam" id="PF01030"/>
    </source>
</evidence>
<dbReference type="PANTHER" id="PTHR21662:SF26">
    <property type="entry name" value="RECEPTOR L-DOMAIN DOMAIN-CONTAINING PROTEIN"/>
    <property type="match status" value="1"/>
</dbReference>
<evidence type="ECO:0000256" key="1">
    <source>
        <dbReference type="ARBA" id="ARBA00022741"/>
    </source>
</evidence>
<protein>
    <recommendedName>
        <fullName evidence="3">Receptor L-domain domain-containing protein</fullName>
    </recommendedName>
</protein>
<organism evidence="4 5">
    <name type="scientific">Caenorhabditis briggsae</name>
    <dbReference type="NCBI Taxonomy" id="6238"/>
    <lineage>
        <taxon>Eukaryota</taxon>
        <taxon>Metazoa</taxon>
        <taxon>Ecdysozoa</taxon>
        <taxon>Nematoda</taxon>
        <taxon>Chromadorea</taxon>
        <taxon>Rhabditida</taxon>
        <taxon>Rhabditina</taxon>
        <taxon>Rhabditomorpha</taxon>
        <taxon>Rhabditoidea</taxon>
        <taxon>Rhabditidae</taxon>
        <taxon>Peloderinae</taxon>
        <taxon>Caenorhabditis</taxon>
    </lineage>
</organism>
<evidence type="ECO:0000256" key="2">
    <source>
        <dbReference type="ARBA" id="ARBA00022840"/>
    </source>
</evidence>
<dbReference type="InterPro" id="IPR000494">
    <property type="entry name" value="Rcpt_L-dom"/>
</dbReference>
<accession>A0AAE9EX15</accession>
<dbReference type="Gene3D" id="3.80.20.20">
    <property type="entry name" value="Receptor L-domain"/>
    <property type="match status" value="3"/>
</dbReference>
<dbReference type="PANTHER" id="PTHR21662">
    <property type="entry name" value="RECEPTOR PROTEIN-TYROSINE KINASE"/>
    <property type="match status" value="1"/>
</dbReference>
<keyword evidence="1" id="KW-0547">Nucleotide-binding</keyword>
<dbReference type="Gene3D" id="1.10.8.60">
    <property type="match status" value="1"/>
</dbReference>
<feature type="domain" description="Receptor L-domain" evidence="3">
    <location>
        <begin position="449"/>
        <end position="548"/>
    </location>
</feature>
<dbReference type="Proteomes" id="UP000829354">
    <property type="component" value="Chromosome IV"/>
</dbReference>
<sequence length="884" mass="101093">MKKNELFIVGSYKRVQVSIEISNYRYTPALRDLRGVAWCVQLSATKQDALAKRLEQICDMENLRCDLSTLRKLCDLCANDMRHSINTLQWAAVASNKTKRSITMKLIHEVVEKEKGGAASIFEHWSSILELSKHVDAKGGIKNTRERVFVIERIAAEHGGEERFVSGLHANYMVSLPIGVIRKASSWFLFYDDMQKIIHSLQNWSVQKYASSFFVSLHLSLATHARVSIAYPQLEQTIYQKSKESEETISDVRSCGHFGRQTQRNELVLDILPYIVKIAQPPIKPMNESLYNQRELSIFNQTVSVMCDYGLTYTATMIKDQINWLFTPAIDVLTMFPLEEPKRPYLANATRQLIAHKITLTRVRLADHTPQQQSERITTNTDKIKEIIDTENQKKKKRLSAGAMKRKEQGKHSDVIFTHQDGDSNAVKKKVTIQQLNSIIFGESQFPSNCSQLIGRFRIDQNTDLTSDQLVKLFENVQEIRGVLQIWNSQLTFVSFTKNIKSITGDPLENVLSIVNNTKMTAVNLSSLLYSNGKLEIRNNQNLNLQKTCSAIHDVYFNYRVITGNSFDCGCEIHGIFKWPQVASFPENCIVLYGDLVLEEAPPPFKVLYRLSSLTKLYGFLRVRNTNLETLGFLQNLEAIESGPEAEYTIHIESNHYLRRLDLIKLQSIKSRNTDSIVRIDDEFCVDPAFVQLLAQSKMKEIQDYHVKTFCEADKINNPSIYCRGKLSAVNDRCTRYIGDILYINNDISDYNDIQNYTKVPAADIRKIQQFEMVFGSILIEGSTLKNVSLPNLREIYQVSDASYDIGYGFKNSVGYKAVMKFRRNDFLENISFPNLNVAYQNMYFLHNANLTKDETLCQTLANQIANVSVIGIDAEYDCRSYLP</sequence>
<dbReference type="InterPro" id="IPR047854">
    <property type="entry name" value="RFC_lid"/>
</dbReference>
<feature type="domain" description="Receptor L-domain" evidence="3">
    <location>
        <begin position="588"/>
        <end position="674"/>
    </location>
</feature>
<reference evidence="4 5" key="1">
    <citation type="submission" date="2022-04" db="EMBL/GenBank/DDBJ databases">
        <title>Chromosome-level reference genomes for two strains of Caenorhabditis briggsae: an improved platform for comparative genomics.</title>
        <authorList>
            <person name="Stevens L."/>
            <person name="Andersen E."/>
        </authorList>
    </citation>
    <scope>NUCLEOTIDE SEQUENCE [LARGE SCALE GENOMIC DNA]</scope>
    <source>
        <strain evidence="4">VX34</strain>
        <tissue evidence="4">Whole-organism</tissue>
    </source>
</reference>
<dbReference type="EMBL" id="CP092623">
    <property type="protein sequence ID" value="UMM29136.1"/>
    <property type="molecule type" value="Genomic_DNA"/>
</dbReference>
<name>A0AAE9EX15_CAEBR</name>
<dbReference type="InterPro" id="IPR036941">
    <property type="entry name" value="Rcpt_L-dom_sf"/>
</dbReference>
<keyword evidence="2" id="KW-0067">ATP-binding</keyword>
<dbReference type="InterPro" id="IPR053079">
    <property type="entry name" value="SPS2_domain"/>
</dbReference>
<dbReference type="CDD" id="cd18140">
    <property type="entry name" value="HLD_clamp_RFC"/>
    <property type="match status" value="1"/>
</dbReference>
<evidence type="ECO:0000313" key="4">
    <source>
        <dbReference type="EMBL" id="UMM29136.1"/>
    </source>
</evidence>
<dbReference type="GO" id="GO:0005524">
    <property type="term" value="F:ATP binding"/>
    <property type="evidence" value="ECO:0007669"/>
    <property type="project" value="UniProtKB-KW"/>
</dbReference>
<dbReference type="Pfam" id="PF01030">
    <property type="entry name" value="Recep_L_domain"/>
    <property type="match status" value="2"/>
</dbReference>